<comment type="caution">
    <text evidence="1">The sequence shown here is derived from an EMBL/GenBank/DDBJ whole genome shotgun (WGS) entry which is preliminary data.</text>
</comment>
<dbReference type="RefSeq" id="WP_057861412.1">
    <property type="nucleotide sequence ID" value="NZ_LLYB01000102.1"/>
</dbReference>
<dbReference type="Proteomes" id="UP000051660">
    <property type="component" value="Unassembled WGS sequence"/>
</dbReference>
<sequence>MNNSAKKLRLPSRGAALCNEAIEGFADRAAKVAMIAEASQKLEELFDVLRIDHVNDHNTRDTPRRVAKMLVEEVLRGRYDGGAENHRIRKRRTL</sequence>
<dbReference type="SUPFAM" id="SSF55620">
    <property type="entry name" value="Tetrahydrobiopterin biosynthesis enzymes-like"/>
    <property type="match status" value="1"/>
</dbReference>
<dbReference type="AlphaFoldDB" id="A0A0R3MMG8"/>
<protein>
    <submittedName>
        <fullName evidence="1">Uncharacterized protein</fullName>
    </submittedName>
</protein>
<dbReference type="Gene3D" id="1.10.286.10">
    <property type="match status" value="1"/>
</dbReference>
<evidence type="ECO:0000313" key="1">
    <source>
        <dbReference type="EMBL" id="KRR18656.1"/>
    </source>
</evidence>
<reference evidence="1 2" key="1">
    <citation type="submission" date="2014-03" db="EMBL/GenBank/DDBJ databases">
        <title>Bradyrhizobium valentinum sp. nov., isolated from effective nodules of Lupinus mariae-josephae, a lupine endemic of basic-lime soils in Eastern Spain.</title>
        <authorList>
            <person name="Duran D."/>
            <person name="Rey L."/>
            <person name="Navarro A."/>
            <person name="Busquets A."/>
            <person name="Imperial J."/>
            <person name="Ruiz-Argueso T."/>
        </authorList>
    </citation>
    <scope>NUCLEOTIDE SEQUENCE [LARGE SCALE GENOMIC DNA]</scope>
    <source>
        <strain evidence="1 2">CCBAU 23086</strain>
    </source>
</reference>
<evidence type="ECO:0000313" key="2">
    <source>
        <dbReference type="Proteomes" id="UP000051660"/>
    </source>
</evidence>
<organism evidence="1 2">
    <name type="scientific">Bradyrhizobium lablabi</name>
    <dbReference type="NCBI Taxonomy" id="722472"/>
    <lineage>
        <taxon>Bacteria</taxon>
        <taxon>Pseudomonadati</taxon>
        <taxon>Pseudomonadota</taxon>
        <taxon>Alphaproteobacteria</taxon>
        <taxon>Hyphomicrobiales</taxon>
        <taxon>Nitrobacteraceae</taxon>
        <taxon>Bradyrhizobium</taxon>
    </lineage>
</organism>
<accession>A0A0R3MMG8</accession>
<gene>
    <name evidence="1" type="ORF">CQ14_39435</name>
</gene>
<dbReference type="EMBL" id="LLYB01000102">
    <property type="protein sequence ID" value="KRR18656.1"/>
    <property type="molecule type" value="Genomic_DNA"/>
</dbReference>
<dbReference type="OrthoDB" id="9801207at2"/>
<dbReference type="InterPro" id="IPR043134">
    <property type="entry name" value="GTP-CH-I_N"/>
</dbReference>
<name>A0A0R3MMG8_9BRAD</name>
<proteinExistence type="predicted"/>